<dbReference type="Proteomes" id="UP001235939">
    <property type="component" value="Chromosome 02"/>
</dbReference>
<feature type="region of interest" description="Disordered" evidence="1">
    <location>
        <begin position="53"/>
        <end position="103"/>
    </location>
</feature>
<organism evidence="2 3">
    <name type="scientific">Cordylochernes scorpioides</name>
    <dbReference type="NCBI Taxonomy" id="51811"/>
    <lineage>
        <taxon>Eukaryota</taxon>
        <taxon>Metazoa</taxon>
        <taxon>Ecdysozoa</taxon>
        <taxon>Arthropoda</taxon>
        <taxon>Chelicerata</taxon>
        <taxon>Arachnida</taxon>
        <taxon>Pseudoscorpiones</taxon>
        <taxon>Cheliferoidea</taxon>
        <taxon>Chernetidae</taxon>
        <taxon>Cordylochernes</taxon>
    </lineage>
</organism>
<protein>
    <recommendedName>
        <fullName evidence="4">SH3 domain-containing protein</fullName>
    </recommendedName>
</protein>
<reference evidence="2 3" key="1">
    <citation type="submission" date="2022-01" db="EMBL/GenBank/DDBJ databases">
        <title>A chromosomal length assembly of Cordylochernes scorpioides.</title>
        <authorList>
            <person name="Zeh D."/>
            <person name="Zeh J."/>
        </authorList>
    </citation>
    <scope>NUCLEOTIDE SEQUENCE [LARGE SCALE GENOMIC DNA]</scope>
    <source>
        <strain evidence="2">IN4F17</strain>
        <tissue evidence="2">Whole Body</tissue>
    </source>
</reference>
<evidence type="ECO:0000313" key="2">
    <source>
        <dbReference type="EMBL" id="UYV63903.1"/>
    </source>
</evidence>
<evidence type="ECO:0000313" key="3">
    <source>
        <dbReference type="Proteomes" id="UP001235939"/>
    </source>
</evidence>
<sequence length="103" mass="11731">MQKDDLVYLNTGRNGWIPTTIKDVGETPRSYFVESPHVEVLRINSKDLYSPKTVQFQPEPIPGPSQPDTSLQPPEIERSDPEKPTEVRTRSGRHVKTPNTLTY</sequence>
<dbReference type="EMBL" id="CP092864">
    <property type="protein sequence ID" value="UYV63903.1"/>
    <property type="molecule type" value="Genomic_DNA"/>
</dbReference>
<evidence type="ECO:0008006" key="4">
    <source>
        <dbReference type="Google" id="ProtNLM"/>
    </source>
</evidence>
<keyword evidence="3" id="KW-1185">Reference proteome</keyword>
<accession>A0ABY6K526</accession>
<feature type="compositionally biased region" description="Basic and acidic residues" evidence="1">
    <location>
        <begin position="75"/>
        <end position="89"/>
    </location>
</feature>
<evidence type="ECO:0000256" key="1">
    <source>
        <dbReference type="SAM" id="MobiDB-lite"/>
    </source>
</evidence>
<name>A0ABY6K526_9ARAC</name>
<proteinExistence type="predicted"/>
<gene>
    <name evidence="2" type="ORF">LAZ67_2005923</name>
</gene>